<dbReference type="InterPro" id="IPR003136">
    <property type="entry name" value="Cytidylate_kin"/>
</dbReference>
<sequence length="230" mass="25576">MRTRDPAIFGEQILKGEEYIVAIDGPAGAGKGTVAKYLATYYRLKHLDTGLLYRLLGYKANEKNVPFDNLQALMHVAATLDFNDLQDPRLRDESVGNLASQISVFPEIRQFLTSMMRRFCQDIAPPYQGAVLDGRDIGTVVCPDAHLKLFVTADPKVRAQRRNHEMVAKGSAFEEQDSLSKINERDQRDQNRAAAPLVMAGDAHLIDTTNLSIEQACEQAGSLLEQVLPF</sequence>
<accession>A0A4Q7DHG1</accession>
<feature type="domain" description="Cytidylate kinase" evidence="10">
    <location>
        <begin position="21"/>
        <end position="221"/>
    </location>
</feature>
<keyword evidence="4 8" id="KW-0418">Kinase</keyword>
<dbReference type="GO" id="GO:0005737">
    <property type="term" value="C:cytoplasm"/>
    <property type="evidence" value="ECO:0007669"/>
    <property type="project" value="UniProtKB-SubCell"/>
</dbReference>
<proteinExistence type="inferred from homology"/>
<comment type="similarity">
    <text evidence="1 8">Belongs to the cytidylate kinase family. Type 1 subfamily.</text>
</comment>
<dbReference type="CDD" id="cd02020">
    <property type="entry name" value="CMPK"/>
    <property type="match status" value="1"/>
</dbReference>
<organism evidence="11 12">
    <name type="scientific">Candidatus Finniella inopinata</name>
    <dbReference type="NCBI Taxonomy" id="1696036"/>
    <lineage>
        <taxon>Bacteria</taxon>
        <taxon>Pseudomonadati</taxon>
        <taxon>Pseudomonadota</taxon>
        <taxon>Alphaproteobacteria</taxon>
        <taxon>Holosporales</taxon>
        <taxon>Candidatus Paracaedibacteraceae</taxon>
        <taxon>Candidatus Finniella</taxon>
    </lineage>
</organism>
<evidence type="ECO:0000313" key="11">
    <source>
        <dbReference type="EMBL" id="RZI46193.1"/>
    </source>
</evidence>
<evidence type="ECO:0000256" key="3">
    <source>
        <dbReference type="ARBA" id="ARBA00022741"/>
    </source>
</evidence>
<dbReference type="RefSeq" id="WP_130153945.1">
    <property type="nucleotide sequence ID" value="NZ_SCFB01000005.1"/>
</dbReference>
<evidence type="ECO:0000256" key="4">
    <source>
        <dbReference type="ARBA" id="ARBA00022777"/>
    </source>
</evidence>
<evidence type="ECO:0000256" key="7">
    <source>
        <dbReference type="ARBA" id="ARBA00048478"/>
    </source>
</evidence>
<reference evidence="11 12" key="1">
    <citation type="submission" date="2018-10" db="EMBL/GenBank/DDBJ databases">
        <title>An updated phylogeny of the Alphaproteobacteria reveals that the parasitic Rickettsiales and Holosporales have independent origins.</title>
        <authorList>
            <person name="Munoz-Gomez S.A."/>
            <person name="Hess S."/>
            <person name="Burger G."/>
            <person name="Lang B.F."/>
            <person name="Susko E."/>
            <person name="Slamovits C.H."/>
            <person name="Roger A.J."/>
        </authorList>
    </citation>
    <scope>NUCLEOTIDE SEQUENCE [LARGE SCALE GENOMIC DNA]</scope>
    <source>
        <strain evidence="11">HOLO01</strain>
    </source>
</reference>
<feature type="binding site" evidence="8">
    <location>
        <begin position="25"/>
        <end position="33"/>
    </location>
    <ligand>
        <name>ATP</name>
        <dbReference type="ChEBI" id="CHEBI:30616"/>
    </ligand>
</feature>
<dbReference type="EMBL" id="SCFB01000005">
    <property type="protein sequence ID" value="RZI46193.1"/>
    <property type="molecule type" value="Genomic_DNA"/>
</dbReference>
<comment type="catalytic activity">
    <reaction evidence="6 8">
        <text>dCMP + ATP = dCDP + ADP</text>
        <dbReference type="Rhea" id="RHEA:25094"/>
        <dbReference type="ChEBI" id="CHEBI:30616"/>
        <dbReference type="ChEBI" id="CHEBI:57566"/>
        <dbReference type="ChEBI" id="CHEBI:58593"/>
        <dbReference type="ChEBI" id="CHEBI:456216"/>
        <dbReference type="EC" id="2.7.4.25"/>
    </reaction>
</comment>
<evidence type="ECO:0000256" key="9">
    <source>
        <dbReference type="SAM" id="MobiDB-lite"/>
    </source>
</evidence>
<evidence type="ECO:0000313" key="12">
    <source>
        <dbReference type="Proteomes" id="UP000293550"/>
    </source>
</evidence>
<evidence type="ECO:0000259" key="10">
    <source>
        <dbReference type="Pfam" id="PF02224"/>
    </source>
</evidence>
<feature type="region of interest" description="Disordered" evidence="9">
    <location>
        <begin position="169"/>
        <end position="190"/>
    </location>
</feature>
<dbReference type="GO" id="GO:0005524">
    <property type="term" value="F:ATP binding"/>
    <property type="evidence" value="ECO:0007669"/>
    <property type="project" value="UniProtKB-UniRule"/>
</dbReference>
<keyword evidence="8" id="KW-0963">Cytoplasm</keyword>
<dbReference type="Pfam" id="PF02224">
    <property type="entry name" value="Cytidylate_kin"/>
    <property type="match status" value="1"/>
</dbReference>
<dbReference type="EC" id="2.7.4.25" evidence="8"/>
<dbReference type="SUPFAM" id="SSF52540">
    <property type="entry name" value="P-loop containing nucleoside triphosphate hydrolases"/>
    <property type="match status" value="1"/>
</dbReference>
<comment type="catalytic activity">
    <reaction evidence="7 8">
        <text>CMP + ATP = CDP + ADP</text>
        <dbReference type="Rhea" id="RHEA:11600"/>
        <dbReference type="ChEBI" id="CHEBI:30616"/>
        <dbReference type="ChEBI" id="CHEBI:58069"/>
        <dbReference type="ChEBI" id="CHEBI:60377"/>
        <dbReference type="ChEBI" id="CHEBI:456216"/>
        <dbReference type="EC" id="2.7.4.25"/>
    </reaction>
</comment>
<protein>
    <recommendedName>
        <fullName evidence="8">Cytidylate kinase</fullName>
        <shortName evidence="8">CK</shortName>
        <ecNumber evidence="8">2.7.4.25</ecNumber>
    </recommendedName>
    <alternativeName>
        <fullName evidence="8">Cytidine monophosphate kinase</fullName>
        <shortName evidence="8">CMP kinase</shortName>
    </alternativeName>
</protein>
<evidence type="ECO:0000256" key="1">
    <source>
        <dbReference type="ARBA" id="ARBA00009427"/>
    </source>
</evidence>
<evidence type="ECO:0000256" key="8">
    <source>
        <dbReference type="HAMAP-Rule" id="MF_00238"/>
    </source>
</evidence>
<gene>
    <name evidence="8" type="primary">cmk</name>
    <name evidence="11" type="ORF">EQU50_04455</name>
</gene>
<dbReference type="GO" id="GO:0036430">
    <property type="term" value="F:CMP kinase activity"/>
    <property type="evidence" value="ECO:0007669"/>
    <property type="project" value="RHEA"/>
</dbReference>
<dbReference type="AlphaFoldDB" id="A0A4Q7DHG1"/>
<dbReference type="InterPro" id="IPR027417">
    <property type="entry name" value="P-loop_NTPase"/>
</dbReference>
<dbReference type="Proteomes" id="UP000293550">
    <property type="component" value="Unassembled WGS sequence"/>
</dbReference>
<dbReference type="NCBIfam" id="TIGR00017">
    <property type="entry name" value="cmk"/>
    <property type="match status" value="1"/>
</dbReference>
<dbReference type="GO" id="GO:0006220">
    <property type="term" value="P:pyrimidine nucleotide metabolic process"/>
    <property type="evidence" value="ECO:0007669"/>
    <property type="project" value="UniProtKB-UniRule"/>
</dbReference>
<keyword evidence="12" id="KW-1185">Reference proteome</keyword>
<dbReference type="HAMAP" id="MF_00238">
    <property type="entry name" value="Cytidyl_kinase_type1"/>
    <property type="match status" value="1"/>
</dbReference>
<keyword evidence="3 8" id="KW-0547">Nucleotide-binding</keyword>
<keyword evidence="5 8" id="KW-0067">ATP-binding</keyword>
<comment type="subcellular location">
    <subcellularLocation>
        <location evidence="8">Cytoplasm</location>
    </subcellularLocation>
</comment>
<evidence type="ECO:0000256" key="2">
    <source>
        <dbReference type="ARBA" id="ARBA00022679"/>
    </source>
</evidence>
<comment type="caution">
    <text evidence="11">The sequence shown here is derived from an EMBL/GenBank/DDBJ whole genome shotgun (WGS) entry which is preliminary data.</text>
</comment>
<dbReference type="GO" id="GO:0036431">
    <property type="term" value="F:dCMP kinase activity"/>
    <property type="evidence" value="ECO:0007669"/>
    <property type="project" value="InterPro"/>
</dbReference>
<dbReference type="Gene3D" id="3.40.50.300">
    <property type="entry name" value="P-loop containing nucleotide triphosphate hydrolases"/>
    <property type="match status" value="1"/>
</dbReference>
<keyword evidence="2 8" id="KW-0808">Transferase</keyword>
<evidence type="ECO:0000256" key="6">
    <source>
        <dbReference type="ARBA" id="ARBA00047615"/>
    </source>
</evidence>
<dbReference type="OrthoDB" id="9807434at2"/>
<dbReference type="InterPro" id="IPR011994">
    <property type="entry name" value="Cytidylate_kinase_dom"/>
</dbReference>
<name>A0A4Q7DHG1_9PROT</name>
<evidence type="ECO:0000256" key="5">
    <source>
        <dbReference type="ARBA" id="ARBA00022840"/>
    </source>
</evidence>